<dbReference type="PANTHER" id="PTHR33434">
    <property type="entry name" value="DEGV DOMAIN-CONTAINING PROTEIN DR_1986-RELATED"/>
    <property type="match status" value="1"/>
</dbReference>
<dbReference type="PANTHER" id="PTHR33434:SF3">
    <property type="entry name" value="DEGV DOMAIN-CONTAINING PROTEIN YITS"/>
    <property type="match status" value="1"/>
</dbReference>
<evidence type="ECO:0000256" key="1">
    <source>
        <dbReference type="ARBA" id="ARBA00003238"/>
    </source>
</evidence>
<evidence type="ECO:0000313" key="3">
    <source>
        <dbReference type="EMBL" id="GCD10677.1"/>
    </source>
</evidence>
<comment type="caution">
    <text evidence="3">The sequence shown here is derived from an EMBL/GenBank/DDBJ whole genome shotgun (WGS) entry which is preliminary data.</text>
</comment>
<dbReference type="PROSITE" id="PS51482">
    <property type="entry name" value="DEGV"/>
    <property type="match status" value="1"/>
</dbReference>
<accession>A0A401UMA8</accession>
<dbReference type="SUPFAM" id="SSF82549">
    <property type="entry name" value="DAK1/DegV-like"/>
    <property type="match status" value="1"/>
</dbReference>
<protein>
    <submittedName>
        <fullName evidence="3">DegV domain-containing protein</fullName>
    </submittedName>
</protein>
<keyword evidence="4" id="KW-1185">Reference proteome</keyword>
<dbReference type="InterPro" id="IPR003797">
    <property type="entry name" value="DegV"/>
</dbReference>
<dbReference type="InterPro" id="IPR043168">
    <property type="entry name" value="DegV_C"/>
</dbReference>
<dbReference type="OrthoDB" id="9781230at2"/>
<dbReference type="Proteomes" id="UP000287872">
    <property type="component" value="Unassembled WGS sequence"/>
</dbReference>
<dbReference type="InterPro" id="IPR050270">
    <property type="entry name" value="DegV_domain_contain"/>
</dbReference>
<dbReference type="EMBL" id="BHYK01000011">
    <property type="protein sequence ID" value="GCD10677.1"/>
    <property type="molecule type" value="Genomic_DNA"/>
</dbReference>
<proteinExistence type="predicted"/>
<dbReference type="RefSeq" id="WP_125001715.1">
    <property type="nucleotide sequence ID" value="NZ_BHYK01000011.1"/>
</dbReference>
<sequence>MSKIALITDSTSDVDREMIEKYDLKVLPLRIIYKDREYIDRVTITPKEVYDNFIYEIPSTSLPSMQDMEDMYVKLEEEGYTHAIAVIISAGLSGTYNTLRLASENHPSIETCVFDSKSLTIGEAAIVEECGEMIQSGKSFDQIVAALPEIQSRITVYYAVDTLKYLIKGGRIGKVSGTIGEILNIKPIISINSDGVYYTYAKPKGKKKAISKLVDIAREALEITPCKIWVMHGGAYEEVKPFSETIASLPNITRLCFGEISPVAGVHTGPGLLGIIIVKEASTKIYH</sequence>
<name>A0A401UMA8_9CLOT</name>
<reference evidence="3 4" key="1">
    <citation type="submission" date="2018-11" db="EMBL/GenBank/DDBJ databases">
        <title>Genome sequencing and assembly of Clostridium tagluense strain A121.</title>
        <authorList>
            <person name="Murakami T."/>
            <person name="Segawa T."/>
            <person name="Shcherbakova V.A."/>
            <person name="Mori H."/>
            <person name="Yoshimura Y."/>
        </authorList>
    </citation>
    <scope>NUCLEOTIDE SEQUENCE [LARGE SCALE GENOMIC DNA]</scope>
    <source>
        <strain evidence="3 4">A121</strain>
    </source>
</reference>
<comment type="function">
    <text evidence="1">May bind long-chain fatty acids, such as palmitate, and may play a role in lipid transport or fatty acid metabolism.</text>
</comment>
<dbReference type="GO" id="GO:0008289">
    <property type="term" value="F:lipid binding"/>
    <property type="evidence" value="ECO:0007669"/>
    <property type="project" value="UniProtKB-KW"/>
</dbReference>
<dbReference type="Gene3D" id="3.40.50.10170">
    <property type="match status" value="1"/>
</dbReference>
<keyword evidence="2" id="KW-0446">Lipid-binding</keyword>
<dbReference type="Gene3D" id="3.30.1180.10">
    <property type="match status" value="1"/>
</dbReference>
<dbReference type="Pfam" id="PF02645">
    <property type="entry name" value="DegV"/>
    <property type="match status" value="1"/>
</dbReference>
<organism evidence="3 4">
    <name type="scientific">Clostridium tagluense</name>
    <dbReference type="NCBI Taxonomy" id="360422"/>
    <lineage>
        <taxon>Bacteria</taxon>
        <taxon>Bacillati</taxon>
        <taxon>Bacillota</taxon>
        <taxon>Clostridia</taxon>
        <taxon>Eubacteriales</taxon>
        <taxon>Clostridiaceae</taxon>
        <taxon>Clostridium</taxon>
    </lineage>
</organism>
<gene>
    <name evidence="3" type="ORF">Ctaglu_23000</name>
</gene>
<dbReference type="NCBIfam" id="TIGR00762">
    <property type="entry name" value="DegV"/>
    <property type="match status" value="1"/>
</dbReference>
<dbReference type="AlphaFoldDB" id="A0A401UMA8"/>
<evidence type="ECO:0000313" key="4">
    <source>
        <dbReference type="Proteomes" id="UP000287872"/>
    </source>
</evidence>
<evidence type="ECO:0000256" key="2">
    <source>
        <dbReference type="ARBA" id="ARBA00023121"/>
    </source>
</evidence>